<geneLocation type="plasmid" evidence="1 2">
    <name>pCYAN10605.01</name>
</geneLocation>
<gene>
    <name evidence="1" type="ordered locus">Cyan10605_3514</name>
</gene>
<evidence type="ECO:0000313" key="2">
    <source>
        <dbReference type="Proteomes" id="UP000010480"/>
    </source>
</evidence>
<dbReference type="KEGG" id="can:Cyan10605_3514"/>
<dbReference type="InterPro" id="IPR009241">
    <property type="entry name" value="HigB-like"/>
</dbReference>
<dbReference type="EMBL" id="CP003948">
    <property type="protein sequence ID" value="AFZ55547.1"/>
    <property type="molecule type" value="Genomic_DNA"/>
</dbReference>
<sequence>MPQIKIIFYQEQNGKVPLLEWLDRLPNKVQTKCFVKLERLSQLGHELRRPEADLLRDNIYELRIGFQVINYRILYFFYKNQAIIVSHGLTKEKRVPPLEIDKAITNKNKFEQNPELHTYYQELS</sequence>
<name>K9Z9Z8_CYAAP</name>
<evidence type="ECO:0008006" key="3">
    <source>
        <dbReference type="Google" id="ProtNLM"/>
    </source>
</evidence>
<dbReference type="Pfam" id="PF05973">
    <property type="entry name" value="Gp49"/>
    <property type="match status" value="1"/>
</dbReference>
<reference evidence="2" key="1">
    <citation type="journal article" date="2013" name="Proc. Natl. Acad. Sci. U.S.A.">
        <title>Improving the coverage of the cyanobacterial phylum using diversity-driven genome sequencing.</title>
        <authorList>
            <person name="Shih P.M."/>
            <person name="Wu D."/>
            <person name="Latifi A."/>
            <person name="Axen S.D."/>
            <person name="Fewer D.P."/>
            <person name="Talla E."/>
            <person name="Calteau A."/>
            <person name="Cai F."/>
            <person name="Tandeau de Marsac N."/>
            <person name="Rippka R."/>
            <person name="Herdman M."/>
            <person name="Sivonen K."/>
            <person name="Coursin T."/>
            <person name="Laurent T."/>
            <person name="Goodwin L."/>
            <person name="Nolan M."/>
            <person name="Davenport K.W."/>
            <person name="Han C.S."/>
            <person name="Rubin E.M."/>
            <person name="Eisen J.A."/>
            <person name="Woyke T."/>
            <person name="Gugger M."/>
            <person name="Kerfeld C.A."/>
        </authorList>
    </citation>
    <scope>NUCLEOTIDE SEQUENCE [LARGE SCALE GENOMIC DNA]</scope>
    <source>
        <strain evidence="2">PCC 10605</strain>
        <plasmid evidence="2">Plasmid pCYAN10605.01</plasmid>
    </source>
</reference>
<protein>
    <recommendedName>
        <fullName evidence="3">Type II toxin-antitoxin system RelE/ParE family toxin</fullName>
    </recommendedName>
</protein>
<dbReference type="RefSeq" id="WP_015221264.1">
    <property type="nucleotide sequence ID" value="NC_019777.1"/>
</dbReference>
<dbReference type="HOGENOM" id="CLU_122734_0_0_3"/>
<keyword evidence="1" id="KW-0614">Plasmid</keyword>
<evidence type="ECO:0000313" key="1">
    <source>
        <dbReference type="EMBL" id="AFZ55547.1"/>
    </source>
</evidence>
<dbReference type="Proteomes" id="UP000010480">
    <property type="component" value="Plasmid pCYAN10605.01"/>
</dbReference>
<dbReference type="OrthoDB" id="573082at2"/>
<dbReference type="AlphaFoldDB" id="K9Z9Z8"/>
<accession>K9Z9Z8</accession>
<proteinExistence type="predicted"/>
<dbReference type="eggNOG" id="COG4679">
    <property type="taxonomic scope" value="Bacteria"/>
</dbReference>
<organism evidence="1 2">
    <name type="scientific">Cyanobacterium aponinum (strain PCC 10605)</name>
    <dbReference type="NCBI Taxonomy" id="755178"/>
    <lineage>
        <taxon>Bacteria</taxon>
        <taxon>Bacillati</taxon>
        <taxon>Cyanobacteriota</taxon>
        <taxon>Cyanophyceae</taxon>
        <taxon>Oscillatoriophycideae</taxon>
        <taxon>Chroococcales</taxon>
        <taxon>Geminocystaceae</taxon>
        <taxon>Cyanobacterium</taxon>
    </lineage>
</organism>
<keyword evidence="2" id="KW-1185">Reference proteome</keyword>